<feature type="signal peptide" evidence="2">
    <location>
        <begin position="1"/>
        <end position="22"/>
    </location>
</feature>
<name>A0A5C6TR45_9SPHN</name>
<evidence type="ECO:0000256" key="1">
    <source>
        <dbReference type="SAM" id="MobiDB-lite"/>
    </source>
</evidence>
<comment type="caution">
    <text evidence="3">The sequence shown here is derived from an EMBL/GenBank/DDBJ whole genome shotgun (WGS) entry which is preliminary data.</text>
</comment>
<feature type="region of interest" description="Disordered" evidence="1">
    <location>
        <begin position="25"/>
        <end position="64"/>
    </location>
</feature>
<organism evidence="3 4">
    <name type="scientific">Allosphingosinicella ginsenosidimutans</name>
    <dbReference type="NCBI Taxonomy" id="1176539"/>
    <lineage>
        <taxon>Bacteria</taxon>
        <taxon>Pseudomonadati</taxon>
        <taxon>Pseudomonadota</taxon>
        <taxon>Alphaproteobacteria</taxon>
        <taxon>Sphingomonadales</taxon>
        <taxon>Sphingomonadaceae</taxon>
        <taxon>Allosphingosinicella</taxon>
    </lineage>
</organism>
<dbReference type="Proteomes" id="UP000321249">
    <property type="component" value="Unassembled WGS sequence"/>
</dbReference>
<sequence>MTKFAAFALVAGAALAATGAIAQPPAPPPAPPLPPRPGVTWHHPPMPGPMAHGPMAMHGPGHGHGAFPHRLQRGVFVPPFFFSPQFTIGNWQLYGFAAPGAGQRWIRYYDDAYLLDGDGRIVDVREGLDWDRYGEHWAMDGDVPYYGDGHGEDARVRTYVYGAPGYPAPPPPPPGYYAGYGSYGAYGYGYGYAYPIIVETTVSGGGAGYTEEVTEELVRVRTPHRARRAPRCICRTPAPRVAPRPRPAPRRAAPRPPAGERG</sequence>
<evidence type="ECO:0008006" key="5">
    <source>
        <dbReference type="Google" id="ProtNLM"/>
    </source>
</evidence>
<dbReference type="RefSeq" id="WP_147042200.1">
    <property type="nucleotide sequence ID" value="NZ_BAABIR010000002.1"/>
</dbReference>
<dbReference type="Gene3D" id="3.10.450.160">
    <property type="entry name" value="inner membrane protein cigr"/>
    <property type="match status" value="1"/>
</dbReference>
<dbReference type="Pfam" id="PF11776">
    <property type="entry name" value="RcnB"/>
    <property type="match status" value="1"/>
</dbReference>
<gene>
    <name evidence="3" type="ORF">FRZ32_03520</name>
</gene>
<dbReference type="EMBL" id="VOQQ01000001">
    <property type="protein sequence ID" value="TXC62813.1"/>
    <property type="molecule type" value="Genomic_DNA"/>
</dbReference>
<feature type="compositionally biased region" description="Low complexity" evidence="1">
    <location>
        <begin position="49"/>
        <end position="59"/>
    </location>
</feature>
<accession>A0A5C6TR45</accession>
<evidence type="ECO:0000313" key="4">
    <source>
        <dbReference type="Proteomes" id="UP000321249"/>
    </source>
</evidence>
<evidence type="ECO:0000256" key="2">
    <source>
        <dbReference type="SAM" id="SignalP"/>
    </source>
</evidence>
<proteinExistence type="predicted"/>
<dbReference type="AlphaFoldDB" id="A0A5C6TR45"/>
<evidence type="ECO:0000313" key="3">
    <source>
        <dbReference type="EMBL" id="TXC62813.1"/>
    </source>
</evidence>
<feature type="compositionally biased region" description="Pro residues" evidence="1">
    <location>
        <begin position="25"/>
        <end position="37"/>
    </location>
</feature>
<feature type="region of interest" description="Disordered" evidence="1">
    <location>
        <begin position="231"/>
        <end position="262"/>
    </location>
</feature>
<feature type="chain" id="PRO_5022711982" description="RcnB family protein" evidence="2">
    <location>
        <begin position="23"/>
        <end position="262"/>
    </location>
</feature>
<keyword evidence="2" id="KW-0732">Signal</keyword>
<keyword evidence="4" id="KW-1185">Reference proteome</keyword>
<protein>
    <recommendedName>
        <fullName evidence="5">RcnB family protein</fullName>
    </recommendedName>
</protein>
<dbReference type="InterPro" id="IPR024572">
    <property type="entry name" value="RcnB"/>
</dbReference>
<reference evidence="3 4" key="1">
    <citation type="journal article" date="2015" name="J. Microbiol.">
        <title>Sphingosinicella ginsenosidimutans sp. nov., with ginsenoside converting activity.</title>
        <authorList>
            <person name="Kim J.K."/>
            <person name="Kang M.S."/>
            <person name="Park S.C."/>
            <person name="Kim K.M."/>
            <person name="Choi K."/>
            <person name="Yoon M.H."/>
            <person name="Im W.T."/>
        </authorList>
    </citation>
    <scope>NUCLEOTIDE SEQUENCE [LARGE SCALE GENOMIC DNA]</scope>
    <source>
        <strain evidence="3 4">BS-11</strain>
    </source>
</reference>
<dbReference type="OrthoDB" id="9808839at2"/>